<reference evidence="2 3" key="2">
    <citation type="submission" date="2020-04" db="EMBL/GenBank/DDBJ databases">
        <authorList>
            <person name="Fomenkov A."/>
            <person name="Anton B.P."/>
            <person name="Roberts R.J."/>
        </authorList>
    </citation>
    <scope>NUCLEOTIDE SEQUENCE [LARGE SCALE GENOMIC DNA]</scope>
    <source>
        <strain evidence="2 3">NEB122</strain>
    </source>
</reference>
<dbReference type="Proteomes" id="UP000503498">
    <property type="component" value="Chromosome"/>
</dbReference>
<sequence>MNRRLLEVNPQYHAITTRLFLEDRDAMPQEQRALDQRDALLAQRNQLRDPQLHALLAALAPLQRIGKQAAQRDTALRTDSQDRMLHDDAQAPAGDPGDRPNHLAQAYQDAVDLLETLQDSAAPCALIQQLHCLLHDYRTLLA</sequence>
<name>A0A7Z2VEY1_XANCA</name>
<reference evidence="2 3" key="1">
    <citation type="submission" date="2020-04" db="EMBL/GenBank/DDBJ databases">
        <title>Genome-Wide Identification of 5-Methylcytosine Sites in Bacterial Genomes By High-Throughput Sequencing of MspJI Restriction Fragments.</title>
        <authorList>
            <person name="Wu V."/>
        </authorList>
    </citation>
    <scope>NUCLEOTIDE SEQUENCE [LARGE SCALE GENOMIC DNA]</scope>
    <source>
        <strain evidence="2 3">NEB122</strain>
    </source>
</reference>
<dbReference type="AlphaFoldDB" id="A0A7Z2VEY1"/>
<evidence type="ECO:0000313" key="2">
    <source>
        <dbReference type="EMBL" id="QJD70188.1"/>
    </source>
</evidence>
<feature type="region of interest" description="Disordered" evidence="1">
    <location>
        <begin position="68"/>
        <end position="102"/>
    </location>
</feature>
<evidence type="ECO:0000256" key="1">
    <source>
        <dbReference type="SAM" id="MobiDB-lite"/>
    </source>
</evidence>
<gene>
    <name evidence="2" type="ORF">HG421_20410</name>
</gene>
<organism evidence="2 3">
    <name type="scientific">Xanthomonas campestris pv. badrii</name>
    <dbReference type="NCBI Taxonomy" id="149696"/>
    <lineage>
        <taxon>Bacteria</taxon>
        <taxon>Pseudomonadati</taxon>
        <taxon>Pseudomonadota</taxon>
        <taxon>Gammaproteobacteria</taxon>
        <taxon>Lysobacterales</taxon>
        <taxon>Lysobacteraceae</taxon>
        <taxon>Xanthomonas</taxon>
    </lineage>
</organism>
<feature type="compositionally biased region" description="Basic and acidic residues" evidence="1">
    <location>
        <begin position="74"/>
        <end position="89"/>
    </location>
</feature>
<proteinExistence type="predicted"/>
<evidence type="ECO:0000313" key="3">
    <source>
        <dbReference type="Proteomes" id="UP000503498"/>
    </source>
</evidence>
<protein>
    <submittedName>
        <fullName evidence="2">Uncharacterized protein</fullName>
    </submittedName>
</protein>
<accession>A0A7Z2VEY1</accession>
<dbReference type="EMBL" id="CP051651">
    <property type="protein sequence ID" value="QJD70188.1"/>
    <property type="molecule type" value="Genomic_DNA"/>
</dbReference>